<sequence length="148" mass="16897">MHTGAAMRRHVHKVDVRRKNPATRSIILLLASNKEFQDLVNAHKETAGSERLTAVSSTHRRGTSSREIRNIYIEKELQANEVDGLIKQEERETGDMGFKPYKQYLNQNKGFFYFFTGCLSILLFVVSQILQNSWMAANIDNPVSAHCD</sequence>
<organism evidence="2 3">
    <name type="scientific">Quercus suber</name>
    <name type="common">Cork oak</name>
    <dbReference type="NCBI Taxonomy" id="58331"/>
    <lineage>
        <taxon>Eukaryota</taxon>
        <taxon>Viridiplantae</taxon>
        <taxon>Streptophyta</taxon>
        <taxon>Embryophyta</taxon>
        <taxon>Tracheophyta</taxon>
        <taxon>Spermatophyta</taxon>
        <taxon>Magnoliopsida</taxon>
        <taxon>eudicotyledons</taxon>
        <taxon>Gunneridae</taxon>
        <taxon>Pentapetalae</taxon>
        <taxon>rosids</taxon>
        <taxon>fabids</taxon>
        <taxon>Fagales</taxon>
        <taxon>Fagaceae</taxon>
        <taxon>Quercus</taxon>
    </lineage>
</organism>
<reference evidence="2 3" key="1">
    <citation type="journal article" date="2018" name="Sci. Data">
        <title>The draft genome sequence of cork oak.</title>
        <authorList>
            <person name="Ramos A.M."/>
            <person name="Usie A."/>
            <person name="Barbosa P."/>
            <person name="Barros P.M."/>
            <person name="Capote T."/>
            <person name="Chaves I."/>
            <person name="Simoes F."/>
            <person name="Abreu I."/>
            <person name="Carrasquinho I."/>
            <person name="Faro C."/>
            <person name="Guimaraes J.B."/>
            <person name="Mendonca D."/>
            <person name="Nobrega F."/>
            <person name="Rodrigues L."/>
            <person name="Saibo N.J.M."/>
            <person name="Varela M.C."/>
            <person name="Egas C."/>
            <person name="Matos J."/>
            <person name="Miguel C.M."/>
            <person name="Oliveira M.M."/>
            <person name="Ricardo C.P."/>
            <person name="Goncalves S."/>
        </authorList>
    </citation>
    <scope>NUCLEOTIDE SEQUENCE [LARGE SCALE GENOMIC DNA]</scope>
    <source>
        <strain evidence="3">cv. HL8</strain>
    </source>
</reference>
<dbReference type="AlphaFoldDB" id="A0AAW0K0A6"/>
<keyword evidence="3" id="KW-1185">Reference proteome</keyword>
<gene>
    <name evidence="2" type="primary">ABCC10_19</name>
    <name evidence="2" type="ORF">CFP56_026830</name>
</gene>
<accession>A0AAW0K0A6</accession>
<protein>
    <submittedName>
        <fullName evidence="2">Abc transporter c family member 10</fullName>
    </submittedName>
</protein>
<evidence type="ECO:0000313" key="2">
    <source>
        <dbReference type="EMBL" id="KAK7831941.1"/>
    </source>
</evidence>
<keyword evidence="1" id="KW-0812">Transmembrane</keyword>
<keyword evidence="1" id="KW-1133">Transmembrane helix</keyword>
<dbReference type="Proteomes" id="UP000237347">
    <property type="component" value="Unassembled WGS sequence"/>
</dbReference>
<keyword evidence="1" id="KW-0472">Membrane</keyword>
<evidence type="ECO:0000256" key="1">
    <source>
        <dbReference type="SAM" id="Phobius"/>
    </source>
</evidence>
<evidence type="ECO:0000313" key="3">
    <source>
        <dbReference type="Proteomes" id="UP000237347"/>
    </source>
</evidence>
<feature type="transmembrane region" description="Helical" evidence="1">
    <location>
        <begin position="111"/>
        <end position="130"/>
    </location>
</feature>
<dbReference type="EMBL" id="PKMF04000433">
    <property type="protein sequence ID" value="KAK7831941.1"/>
    <property type="molecule type" value="Genomic_DNA"/>
</dbReference>
<proteinExistence type="predicted"/>
<comment type="caution">
    <text evidence="2">The sequence shown here is derived from an EMBL/GenBank/DDBJ whole genome shotgun (WGS) entry which is preliminary data.</text>
</comment>
<name>A0AAW0K0A6_QUESU</name>